<keyword evidence="3" id="KW-0479">Metal-binding</keyword>
<dbReference type="InterPro" id="IPR015797">
    <property type="entry name" value="NUDIX_hydrolase-like_dom_sf"/>
</dbReference>
<dbReference type="SUPFAM" id="SSF55811">
    <property type="entry name" value="Nudix"/>
    <property type="match status" value="1"/>
</dbReference>
<keyword evidence="5" id="KW-0460">Magnesium</keyword>
<proteinExistence type="predicted"/>
<organism evidence="9 10">
    <name type="scientific">PS1 clade bacterium</name>
    <dbReference type="NCBI Taxonomy" id="2175152"/>
    <lineage>
        <taxon>Bacteria</taxon>
        <taxon>Pseudomonadati</taxon>
        <taxon>Pseudomonadota</taxon>
        <taxon>Alphaproteobacteria</taxon>
        <taxon>PS1 clade</taxon>
    </lineage>
</organism>
<dbReference type="InterPro" id="IPR039121">
    <property type="entry name" value="NUDT19"/>
</dbReference>
<evidence type="ECO:0000313" key="9">
    <source>
        <dbReference type="EMBL" id="MBL6761669.1"/>
    </source>
</evidence>
<comment type="cofactor">
    <cofactor evidence="2">
        <name>Mg(2+)</name>
        <dbReference type="ChEBI" id="CHEBI:18420"/>
    </cofactor>
</comment>
<evidence type="ECO:0000256" key="4">
    <source>
        <dbReference type="ARBA" id="ARBA00022801"/>
    </source>
</evidence>
<feature type="region of interest" description="Disordered" evidence="7">
    <location>
        <begin position="1"/>
        <end position="21"/>
    </location>
</feature>
<dbReference type="GO" id="GO:0046872">
    <property type="term" value="F:metal ion binding"/>
    <property type="evidence" value="ECO:0007669"/>
    <property type="project" value="UniProtKB-KW"/>
</dbReference>
<comment type="cofactor">
    <cofactor evidence="1">
        <name>Mn(2+)</name>
        <dbReference type="ChEBI" id="CHEBI:29035"/>
    </cofactor>
</comment>
<evidence type="ECO:0000313" key="10">
    <source>
        <dbReference type="Proteomes" id="UP000785783"/>
    </source>
</evidence>
<accession>A0A937L3K8</accession>
<dbReference type="CDD" id="cd18870">
    <property type="entry name" value="NUDIX_AcylCoAdiphos_Nudt19"/>
    <property type="match status" value="1"/>
</dbReference>
<dbReference type="Gene3D" id="3.90.79.10">
    <property type="entry name" value="Nucleoside Triphosphate Pyrophosphohydrolase"/>
    <property type="match status" value="1"/>
</dbReference>
<keyword evidence="4 9" id="KW-0378">Hydrolase</keyword>
<protein>
    <submittedName>
        <fullName evidence="9">NUDIX hydrolase</fullName>
    </submittedName>
</protein>
<dbReference type="GO" id="GO:0016818">
    <property type="term" value="F:hydrolase activity, acting on acid anhydrides, in phosphorus-containing anhydrides"/>
    <property type="evidence" value="ECO:0007669"/>
    <property type="project" value="InterPro"/>
</dbReference>
<dbReference type="InterPro" id="IPR000086">
    <property type="entry name" value="NUDIX_hydrolase_dom"/>
</dbReference>
<dbReference type="PROSITE" id="PS51462">
    <property type="entry name" value="NUDIX"/>
    <property type="match status" value="1"/>
</dbReference>
<feature type="domain" description="Nudix hydrolase" evidence="8">
    <location>
        <begin position="28"/>
        <end position="221"/>
    </location>
</feature>
<evidence type="ECO:0000256" key="5">
    <source>
        <dbReference type="ARBA" id="ARBA00022842"/>
    </source>
</evidence>
<evidence type="ECO:0000256" key="2">
    <source>
        <dbReference type="ARBA" id="ARBA00001946"/>
    </source>
</evidence>
<dbReference type="PANTHER" id="PTHR12318">
    <property type="entry name" value="TESTOSTERONE-REGULATED PROTEIN RP2"/>
    <property type="match status" value="1"/>
</dbReference>
<sequence>MSKKIIHQGGTPGGPGEYRDDNAKAVRPKEAATLIVVRQAKQPKILMGKRAASHKFMPNKFVFPGGRLDLIDQRLQVPKDLSAPVMQRLRKETRKDVSDNKLRGLALAAIRETYEETGLIIGRRTNKRLKTADKVWQSYFDHGVEPPLDKIDFIARAVTPTYRTRRFDTRFFMVHDEFIHTDPEEMAKASGELLDLHWLTLPAARKLDLPAITRSVIDMVEQRIQLAPNQRHKKPAPYVRFINGKPVTSEL</sequence>
<reference evidence="9" key="1">
    <citation type="submission" date="2020-10" db="EMBL/GenBank/DDBJ databases">
        <title>Microbiome of the Black Sea water column analyzed by genome centric metagenomics.</title>
        <authorList>
            <person name="Cabello-Yeves P.J."/>
            <person name="Callieri C."/>
            <person name="Picazo A."/>
            <person name="Mehrshad M."/>
            <person name="Haro-Moreno J.M."/>
            <person name="Roda-Garcia J."/>
            <person name="Dzembekova N."/>
            <person name="Slabakova V."/>
            <person name="Slabakova N."/>
            <person name="Moncheva S."/>
            <person name="Rodriguez-Valera F."/>
        </authorList>
    </citation>
    <scope>NUCLEOTIDE SEQUENCE</scope>
    <source>
        <strain evidence="9">BS307-5m-G5</strain>
    </source>
</reference>
<dbReference type="AlphaFoldDB" id="A0A937L3K8"/>
<dbReference type="PANTHER" id="PTHR12318:SF0">
    <property type="entry name" value="ACYL-COENZYME A DIPHOSPHATASE NUDT19"/>
    <property type="match status" value="1"/>
</dbReference>
<evidence type="ECO:0000259" key="8">
    <source>
        <dbReference type="PROSITE" id="PS51462"/>
    </source>
</evidence>
<evidence type="ECO:0000256" key="3">
    <source>
        <dbReference type="ARBA" id="ARBA00022723"/>
    </source>
</evidence>
<dbReference type="Proteomes" id="UP000785783">
    <property type="component" value="Unassembled WGS sequence"/>
</dbReference>
<dbReference type="EMBL" id="JADHOK010000026">
    <property type="protein sequence ID" value="MBL6761669.1"/>
    <property type="molecule type" value="Genomic_DNA"/>
</dbReference>
<evidence type="ECO:0000256" key="1">
    <source>
        <dbReference type="ARBA" id="ARBA00001936"/>
    </source>
</evidence>
<gene>
    <name evidence="9" type="ORF">ISQ19_03120</name>
</gene>
<name>A0A937L3K8_9PROT</name>
<keyword evidence="6" id="KW-0464">Manganese</keyword>
<comment type="caution">
    <text evidence="9">The sequence shown here is derived from an EMBL/GenBank/DDBJ whole genome shotgun (WGS) entry which is preliminary data.</text>
</comment>
<evidence type="ECO:0000256" key="7">
    <source>
        <dbReference type="SAM" id="MobiDB-lite"/>
    </source>
</evidence>
<evidence type="ECO:0000256" key="6">
    <source>
        <dbReference type="ARBA" id="ARBA00023211"/>
    </source>
</evidence>